<dbReference type="Gene3D" id="3.60.10.10">
    <property type="entry name" value="Endonuclease/exonuclease/phosphatase"/>
    <property type="match status" value="1"/>
</dbReference>
<dbReference type="SUPFAM" id="SSF56219">
    <property type="entry name" value="DNase I-like"/>
    <property type="match status" value="1"/>
</dbReference>
<dbReference type="InterPro" id="IPR036691">
    <property type="entry name" value="Endo/exonu/phosph_ase_sf"/>
</dbReference>
<evidence type="ECO:0000259" key="1">
    <source>
        <dbReference type="PROSITE" id="PS50878"/>
    </source>
</evidence>
<comment type="caution">
    <text evidence="2">The sequence shown here is derived from an EMBL/GenBank/DDBJ whole genome shotgun (WGS) entry which is preliminary data.</text>
</comment>
<reference evidence="2" key="1">
    <citation type="journal article" date="2022" name="Front. Genet.">
        <title>Chromosome-Scale Assembly of the Dendrobium nobile Genome Provides Insights Into the Molecular Mechanism of the Biosynthesis of the Medicinal Active Ingredient of Dendrobium.</title>
        <authorList>
            <person name="Xu Q."/>
            <person name="Niu S.-C."/>
            <person name="Li K.-L."/>
            <person name="Zheng P.-J."/>
            <person name="Zhang X.-J."/>
            <person name="Jia Y."/>
            <person name="Liu Y."/>
            <person name="Niu Y.-X."/>
            <person name="Yu L.-H."/>
            <person name="Chen D.-F."/>
            <person name="Zhang G.-Q."/>
        </authorList>
    </citation>
    <scope>NUCLEOTIDE SEQUENCE</scope>
    <source>
        <tissue evidence="2">Leaf</tissue>
    </source>
</reference>
<accession>A0A8T3CEE6</accession>
<protein>
    <recommendedName>
        <fullName evidence="1">Reverse transcriptase domain-containing protein</fullName>
    </recommendedName>
</protein>
<name>A0A8T3CEE6_DENNO</name>
<keyword evidence="3" id="KW-1185">Reference proteome</keyword>
<evidence type="ECO:0000313" key="2">
    <source>
        <dbReference type="EMBL" id="KAI0531357.1"/>
    </source>
</evidence>
<evidence type="ECO:0000313" key="3">
    <source>
        <dbReference type="Proteomes" id="UP000829196"/>
    </source>
</evidence>
<dbReference type="InterPro" id="IPR043502">
    <property type="entry name" value="DNA/RNA_pol_sf"/>
</dbReference>
<dbReference type="Pfam" id="PF03372">
    <property type="entry name" value="Exo_endo_phos"/>
    <property type="match status" value="1"/>
</dbReference>
<dbReference type="PANTHER" id="PTHR31635:SF196">
    <property type="entry name" value="REVERSE TRANSCRIPTASE DOMAIN-CONTAINING PROTEIN-RELATED"/>
    <property type="match status" value="1"/>
</dbReference>
<dbReference type="InterPro" id="IPR000477">
    <property type="entry name" value="RT_dom"/>
</dbReference>
<dbReference type="PROSITE" id="PS50878">
    <property type="entry name" value="RT_POL"/>
    <property type="match status" value="1"/>
</dbReference>
<dbReference type="SUPFAM" id="SSF56672">
    <property type="entry name" value="DNA/RNA polymerases"/>
    <property type="match status" value="1"/>
</dbReference>
<feature type="domain" description="Reverse transcriptase" evidence="1">
    <location>
        <begin position="488"/>
        <end position="762"/>
    </location>
</feature>
<dbReference type="InterPro" id="IPR005135">
    <property type="entry name" value="Endo/exonuclease/phosphatase"/>
</dbReference>
<dbReference type="AlphaFoldDB" id="A0A8T3CEE6"/>
<dbReference type="PANTHER" id="PTHR31635">
    <property type="entry name" value="REVERSE TRANSCRIPTASE DOMAIN-CONTAINING PROTEIN-RELATED"/>
    <property type="match status" value="1"/>
</dbReference>
<dbReference type="GO" id="GO:0003824">
    <property type="term" value="F:catalytic activity"/>
    <property type="evidence" value="ECO:0007669"/>
    <property type="project" value="InterPro"/>
</dbReference>
<gene>
    <name evidence="2" type="ORF">KFK09_000910</name>
</gene>
<dbReference type="OrthoDB" id="783377at2759"/>
<proteinExistence type="predicted"/>
<sequence>MSMPTFASWNVRGFNNPDKVSFCKSLISSHDLKLICILEAKVSASSINDQWFLRTHRLFENENSCNNITDSSPGRIWIKWDSSVFSFQQILTSPQLIHGMLSVGSFPPIFLSVIYASNTIEERKGLWDLLLNYAPPLDKPWIVIGDFNCHRFESEKAGGTFVSNSKLGELNSMIFNCGLKDLSSTGLFYTWFNQRVENPIHIKLDRVLVNNALLDFLPNAYYTVDPPLGSDHSPLILKSTHDKPTAARFMFKNFWINMEGFWDDIWTAFSSRSPRSPMASFCHSLRCLKSILKKRHWASSSYLSNALLEMKSKQNQCLIDIQYQPLDLKLNQQLKNINVDLAHLQAQWTSWIAQRAKVSWLTRGEDDLGFLFAKIRSRNNKNCIKEITTADGHFTNFQDISNAIVKHFEGLFNTPHASLPSPLDIPTGNLVPSHLRDMLVAPLTFGEVKIAVFDGNENSAPGPDGFTYAFYKKSWNVLGLQIFNAVNNFFISGNLPKGVKATAIALIPKCTHASNINDFRPISLCNVLYKIVAKVIANRLKVVLPFIIHDSQSGFIANRCSTDNIILASEILREFKGSKKLFCAKLDIKKAFDTVSREFLIARLLQKGFPDVFVSWIKNCIYDVNFSVCLNGSLEGFFGSTTGLRQGCPLSPLLFCIVMDGLSNILTNNSDSFSFKGIKCKDYYINHLMYADDLLVIGDATRENAVQLNRCLHHFGALSGLHINVNKSAIIFSMSSNENQNFCDDIGIHNVNNYFTYLGLPIAPKRLKSTHFQPLLSKITALLAGWKNKFLSFAGRVQYLKFTISNTIAYWIRGSIIPKVVVRLLISFALDFYSTTTCLIENCI</sequence>
<dbReference type="CDD" id="cd01650">
    <property type="entry name" value="RT_nLTR_like"/>
    <property type="match status" value="1"/>
</dbReference>
<dbReference type="EMBL" id="JAGYWB010000001">
    <property type="protein sequence ID" value="KAI0531357.1"/>
    <property type="molecule type" value="Genomic_DNA"/>
</dbReference>
<dbReference type="Pfam" id="PF00078">
    <property type="entry name" value="RVT_1"/>
    <property type="match status" value="1"/>
</dbReference>
<dbReference type="Proteomes" id="UP000829196">
    <property type="component" value="Unassembled WGS sequence"/>
</dbReference>
<dbReference type="SMR" id="A0A8T3CEE6"/>
<organism evidence="2 3">
    <name type="scientific">Dendrobium nobile</name>
    <name type="common">Orchid</name>
    <dbReference type="NCBI Taxonomy" id="94219"/>
    <lineage>
        <taxon>Eukaryota</taxon>
        <taxon>Viridiplantae</taxon>
        <taxon>Streptophyta</taxon>
        <taxon>Embryophyta</taxon>
        <taxon>Tracheophyta</taxon>
        <taxon>Spermatophyta</taxon>
        <taxon>Magnoliopsida</taxon>
        <taxon>Liliopsida</taxon>
        <taxon>Asparagales</taxon>
        <taxon>Orchidaceae</taxon>
        <taxon>Epidendroideae</taxon>
        <taxon>Malaxideae</taxon>
        <taxon>Dendrobiinae</taxon>
        <taxon>Dendrobium</taxon>
    </lineage>
</organism>